<dbReference type="EMBL" id="SHLD01000001">
    <property type="protein sequence ID" value="RZU71990.1"/>
    <property type="molecule type" value="Genomic_DNA"/>
</dbReference>
<organism evidence="1 2">
    <name type="scientific">Micromonospora kangleipakensis</name>
    <dbReference type="NCBI Taxonomy" id="1077942"/>
    <lineage>
        <taxon>Bacteria</taxon>
        <taxon>Bacillati</taxon>
        <taxon>Actinomycetota</taxon>
        <taxon>Actinomycetes</taxon>
        <taxon>Micromonosporales</taxon>
        <taxon>Micromonosporaceae</taxon>
        <taxon>Micromonospora</taxon>
    </lineage>
</organism>
<accession>A0A4Q8B3A9</accession>
<sequence>MHGSSVVVVDGRTRIAISFTVTNRAIGIEVVASPDQLRALDVVVG</sequence>
<proteinExistence type="predicted"/>
<dbReference type="RefSeq" id="WP_165439846.1">
    <property type="nucleotide sequence ID" value="NZ_SHLD01000001.1"/>
</dbReference>
<evidence type="ECO:0000313" key="1">
    <source>
        <dbReference type="EMBL" id="RZU71990.1"/>
    </source>
</evidence>
<evidence type="ECO:0000313" key="2">
    <source>
        <dbReference type="Proteomes" id="UP000294114"/>
    </source>
</evidence>
<dbReference type="Proteomes" id="UP000294114">
    <property type="component" value="Unassembled WGS sequence"/>
</dbReference>
<reference evidence="1 2" key="1">
    <citation type="submission" date="2019-02" db="EMBL/GenBank/DDBJ databases">
        <title>Sequencing the genomes of 1000 actinobacteria strains.</title>
        <authorList>
            <person name="Klenk H.-P."/>
        </authorList>
    </citation>
    <scope>NUCLEOTIDE SEQUENCE [LARGE SCALE GENOMIC DNA]</scope>
    <source>
        <strain evidence="1 2">DSM 45612</strain>
    </source>
</reference>
<dbReference type="AlphaFoldDB" id="A0A4Q8B3A9"/>
<gene>
    <name evidence="1" type="ORF">EV384_0326</name>
</gene>
<keyword evidence="2" id="KW-1185">Reference proteome</keyword>
<name>A0A4Q8B3A9_9ACTN</name>
<protein>
    <submittedName>
        <fullName evidence="1">Uncharacterized protein</fullName>
    </submittedName>
</protein>
<comment type="caution">
    <text evidence="1">The sequence shown here is derived from an EMBL/GenBank/DDBJ whole genome shotgun (WGS) entry which is preliminary data.</text>
</comment>